<evidence type="ECO:0000256" key="1">
    <source>
        <dbReference type="ARBA" id="ARBA00004370"/>
    </source>
</evidence>
<dbReference type="EMBL" id="LVYD01000002">
    <property type="protein sequence ID" value="OQP66558.1"/>
    <property type="molecule type" value="Genomic_DNA"/>
</dbReference>
<feature type="transmembrane region" description="Helical" evidence="5">
    <location>
        <begin position="93"/>
        <end position="113"/>
    </location>
</feature>
<dbReference type="GO" id="GO:0005506">
    <property type="term" value="F:iron ion binding"/>
    <property type="evidence" value="ECO:0007669"/>
    <property type="project" value="InterPro"/>
</dbReference>
<evidence type="ECO:0000313" key="8">
    <source>
        <dbReference type="Proteomes" id="UP000192796"/>
    </source>
</evidence>
<dbReference type="Proteomes" id="UP000192796">
    <property type="component" value="Unassembled WGS sequence"/>
</dbReference>
<dbReference type="GO" id="GO:0016020">
    <property type="term" value="C:membrane"/>
    <property type="evidence" value="ECO:0007669"/>
    <property type="project" value="UniProtKB-SubCell"/>
</dbReference>
<proteinExistence type="predicted"/>
<gene>
    <name evidence="7" type="ORF">A3860_13845</name>
</gene>
<dbReference type="GO" id="GO:0016491">
    <property type="term" value="F:oxidoreductase activity"/>
    <property type="evidence" value="ECO:0007669"/>
    <property type="project" value="InterPro"/>
</dbReference>
<dbReference type="AlphaFoldDB" id="A0A1V9G7V5"/>
<evidence type="ECO:0000256" key="4">
    <source>
        <dbReference type="ARBA" id="ARBA00023136"/>
    </source>
</evidence>
<keyword evidence="8" id="KW-1185">Reference proteome</keyword>
<protein>
    <submittedName>
        <fullName evidence="7">Sterol desaturase</fullName>
    </submittedName>
</protein>
<sequence length="261" mass="31455">MAWYQYFLLIALIITLRYFIIAGILFLIYYKWLRKRISYRKIQLRFPKNADYRREIVYSIITVVIFSLVTVLFLFTPLRNSTQLYSQDAKYGIVWYIASFPLMFIVHDAYFYWTHRLMHHPAIFRIFHLMHHRSTNPSPWAALAFHPLEAVVEAGIFPVLLMVMPLTTGHFTVFFIIMLVYNVYGHLGWEIYPRSFSRHWLGRWINTSVNHNQHHQFFKGNYGLYFLWWDRWMGTIRDDYETGFEAVHERGPHQAAEQRSA</sequence>
<keyword evidence="3 5" id="KW-1133">Transmembrane helix</keyword>
<keyword evidence="4 5" id="KW-0472">Membrane</keyword>
<feature type="domain" description="Fatty acid hydroxylase" evidence="6">
    <location>
        <begin position="101"/>
        <end position="235"/>
    </location>
</feature>
<dbReference type="Pfam" id="PF04116">
    <property type="entry name" value="FA_hydroxylase"/>
    <property type="match status" value="1"/>
</dbReference>
<comment type="caution">
    <text evidence="7">The sequence shown here is derived from an EMBL/GenBank/DDBJ whole genome shotgun (WGS) entry which is preliminary data.</text>
</comment>
<dbReference type="InterPro" id="IPR050307">
    <property type="entry name" value="Sterol_Desaturase_Related"/>
</dbReference>
<evidence type="ECO:0000256" key="5">
    <source>
        <dbReference type="SAM" id="Phobius"/>
    </source>
</evidence>
<feature type="transmembrane region" description="Helical" evidence="5">
    <location>
        <begin position="6"/>
        <end position="30"/>
    </location>
</feature>
<reference evidence="7 8" key="1">
    <citation type="submission" date="2016-03" db="EMBL/GenBank/DDBJ databases">
        <title>Niastella vici sp. nov., isolated from farmland soil.</title>
        <authorList>
            <person name="Chen L."/>
            <person name="Wang D."/>
            <person name="Yang S."/>
            <person name="Wang G."/>
        </authorList>
    </citation>
    <scope>NUCLEOTIDE SEQUENCE [LARGE SCALE GENOMIC DNA]</scope>
    <source>
        <strain evidence="7 8">DJ57</strain>
    </source>
</reference>
<evidence type="ECO:0000313" key="7">
    <source>
        <dbReference type="EMBL" id="OQP66558.1"/>
    </source>
</evidence>
<dbReference type="OrthoDB" id="9770329at2"/>
<feature type="transmembrane region" description="Helical" evidence="5">
    <location>
        <begin position="170"/>
        <end position="189"/>
    </location>
</feature>
<dbReference type="GO" id="GO:0008610">
    <property type="term" value="P:lipid biosynthetic process"/>
    <property type="evidence" value="ECO:0007669"/>
    <property type="project" value="InterPro"/>
</dbReference>
<feature type="transmembrane region" description="Helical" evidence="5">
    <location>
        <begin position="56"/>
        <end position="78"/>
    </location>
</feature>
<comment type="subcellular location">
    <subcellularLocation>
        <location evidence="1">Membrane</location>
    </subcellularLocation>
</comment>
<dbReference type="PANTHER" id="PTHR11863">
    <property type="entry name" value="STEROL DESATURASE"/>
    <property type="match status" value="1"/>
</dbReference>
<accession>A0A1V9G7V5</accession>
<name>A0A1V9G7V5_9BACT</name>
<keyword evidence="2 5" id="KW-0812">Transmembrane</keyword>
<organism evidence="7 8">
    <name type="scientific">Niastella vici</name>
    <dbReference type="NCBI Taxonomy" id="1703345"/>
    <lineage>
        <taxon>Bacteria</taxon>
        <taxon>Pseudomonadati</taxon>
        <taxon>Bacteroidota</taxon>
        <taxon>Chitinophagia</taxon>
        <taxon>Chitinophagales</taxon>
        <taxon>Chitinophagaceae</taxon>
        <taxon>Niastella</taxon>
    </lineage>
</organism>
<dbReference type="InterPro" id="IPR006694">
    <property type="entry name" value="Fatty_acid_hydroxylase"/>
</dbReference>
<dbReference type="STRING" id="1703345.A3860_13845"/>
<evidence type="ECO:0000256" key="3">
    <source>
        <dbReference type="ARBA" id="ARBA00022989"/>
    </source>
</evidence>
<evidence type="ECO:0000256" key="2">
    <source>
        <dbReference type="ARBA" id="ARBA00022692"/>
    </source>
</evidence>
<evidence type="ECO:0000259" key="6">
    <source>
        <dbReference type="Pfam" id="PF04116"/>
    </source>
</evidence>
<dbReference type="RefSeq" id="WP_081145500.1">
    <property type="nucleotide sequence ID" value="NZ_LVYD01000002.1"/>
</dbReference>